<proteinExistence type="predicted"/>
<dbReference type="Gene3D" id="2.60.120.260">
    <property type="entry name" value="Galactose-binding domain-like"/>
    <property type="match status" value="1"/>
</dbReference>
<sequence>NNADTYLKFSLTSFTRSAALLGKAAASPVTCPPMAPTVYNAYIATLEILYGNSTESLQTYSMYGAEGFSSTINTSLTDSFTPKRLSLTSPFQAKVVRVLPKMAKNLRLLRMELLGYPEDCDWLDT</sequence>
<dbReference type="AlphaFoldDB" id="A0A1I8JEZ4"/>
<protein>
    <submittedName>
        <fullName evidence="3">F5/8 type C domain-containing protein</fullName>
    </submittedName>
</protein>
<dbReference type="SUPFAM" id="SSF49785">
    <property type="entry name" value="Galactose-binding domain-like"/>
    <property type="match status" value="1"/>
</dbReference>
<dbReference type="PROSITE" id="PS50022">
    <property type="entry name" value="FA58C_3"/>
    <property type="match status" value="1"/>
</dbReference>
<accession>A0A1I8JEZ4</accession>
<dbReference type="Proteomes" id="UP000095280">
    <property type="component" value="Unplaced"/>
</dbReference>
<reference evidence="3" key="1">
    <citation type="submission" date="2016-11" db="UniProtKB">
        <authorList>
            <consortium name="WormBaseParasite"/>
        </authorList>
    </citation>
    <scope>IDENTIFICATION</scope>
</reference>
<evidence type="ECO:0000313" key="3">
    <source>
        <dbReference type="WBParaSite" id="maker-uti_cns_0047115-snap-gene-0.4-mRNA-1"/>
    </source>
</evidence>
<feature type="domain" description="F5/8 type C" evidence="1">
    <location>
        <begin position="1"/>
        <end position="116"/>
    </location>
</feature>
<dbReference type="WBParaSite" id="maker-uti_cns_0047115-snap-gene-0.4-mRNA-1">
    <property type="protein sequence ID" value="maker-uti_cns_0047115-snap-gene-0.4-mRNA-1"/>
    <property type="gene ID" value="maker-uti_cns_0047115-snap-gene-0.4"/>
</dbReference>
<name>A0A1I8JEZ4_9PLAT</name>
<dbReference type="InterPro" id="IPR008979">
    <property type="entry name" value="Galactose-bd-like_sf"/>
</dbReference>
<organism evidence="2 3">
    <name type="scientific">Macrostomum lignano</name>
    <dbReference type="NCBI Taxonomy" id="282301"/>
    <lineage>
        <taxon>Eukaryota</taxon>
        <taxon>Metazoa</taxon>
        <taxon>Spiralia</taxon>
        <taxon>Lophotrochozoa</taxon>
        <taxon>Platyhelminthes</taxon>
        <taxon>Rhabditophora</taxon>
        <taxon>Macrostomorpha</taxon>
        <taxon>Macrostomida</taxon>
        <taxon>Macrostomidae</taxon>
        <taxon>Macrostomum</taxon>
    </lineage>
</organism>
<keyword evidence="2" id="KW-1185">Reference proteome</keyword>
<evidence type="ECO:0000313" key="2">
    <source>
        <dbReference type="Proteomes" id="UP000095280"/>
    </source>
</evidence>
<dbReference type="InterPro" id="IPR000421">
    <property type="entry name" value="FA58C"/>
</dbReference>
<evidence type="ECO:0000259" key="1">
    <source>
        <dbReference type="PROSITE" id="PS50022"/>
    </source>
</evidence>